<feature type="region of interest" description="Disordered" evidence="2">
    <location>
        <begin position="1"/>
        <end position="40"/>
    </location>
</feature>
<feature type="region of interest" description="Disordered" evidence="2">
    <location>
        <begin position="52"/>
        <end position="78"/>
    </location>
</feature>
<feature type="compositionally biased region" description="Low complexity" evidence="2">
    <location>
        <begin position="52"/>
        <end position="71"/>
    </location>
</feature>
<feature type="coiled-coil region" evidence="1">
    <location>
        <begin position="150"/>
        <end position="177"/>
    </location>
</feature>
<feature type="coiled-coil region" evidence="1">
    <location>
        <begin position="229"/>
        <end position="267"/>
    </location>
</feature>
<evidence type="ECO:0000256" key="1">
    <source>
        <dbReference type="SAM" id="Coils"/>
    </source>
</evidence>
<dbReference type="OMA" id="EAQHSLM"/>
<evidence type="ECO:0000313" key="3">
    <source>
        <dbReference type="EMBL" id="CCD15082.1"/>
    </source>
</evidence>
<sequence length="492" mass="54273">MSGSGTQVVMNDSRSQRQPQQRMHQSRTQSIDSANGVASTGSVTTAEVAYSTNSNTNTPSSNNNISSNNPSGCTSDRPGTCGSELCLREHLRLTEELNRTLTAYAELEARSHFAQTLWELSAAREAQHSLMLVAENDRLRGQVNHWRAVAEDTTGQLEAANAQLRNCRDDLHETQQSLQASIASAAAAITAERKEAEEAIAVLKAGHAAELSQVRLQLEQALDDNIRSREVLQKTLESSQKSAEAQRAQLESDAAVAEQRAAGALQAKYEIEVALAEMAAQRSSEREGFERELLILQSANRRCVEEKTKQASELRLLRESYSSVEVHLHEVEAELEQVSGQLRGALDKVMQSAKLEDELEITRTRVAVAEKELGEQREHYEEKIRLQLEAFAKLQRERDADVLRLERDIQRLRRRCESGKIKLAAVLKGMAGADRQPCQTHIQATIGSDGRSENGCGVVEEPLRCDAVALLKQSTAVACMLSSTIRRGITQP</sequence>
<dbReference type="AlphaFoldDB" id="F9WCT4"/>
<reference evidence="4" key="1">
    <citation type="submission" date="2011-07" db="EMBL/GenBank/DDBJ databases">
        <title>Divergent evolution of antigenic variation in African trypanosomes.</title>
        <authorList>
            <person name="Jackson A.P."/>
            <person name="Berry A."/>
            <person name="Allison H.C."/>
            <person name="Burton P."/>
            <person name="Anderson J."/>
            <person name="Aslett M."/>
            <person name="Brown R."/>
            <person name="Corton N."/>
            <person name="Harris D."/>
            <person name="Hauser H."/>
            <person name="Gamble J."/>
            <person name="Gilderthorp R."/>
            <person name="McQuillan J."/>
            <person name="Quail M.A."/>
            <person name="Sanders M."/>
            <person name="Van Tonder A."/>
            <person name="Ginger M.L."/>
            <person name="Donelson J.E."/>
            <person name="Field M.C."/>
            <person name="Barry J.D."/>
            <person name="Berriman M."/>
            <person name="Hertz-Fowler C."/>
        </authorList>
    </citation>
    <scope>NUCLEOTIDE SEQUENCE [LARGE SCALE GENOMIC DNA]</scope>
    <source>
        <strain evidence="4">IL3000</strain>
    </source>
</reference>
<evidence type="ECO:0000256" key="2">
    <source>
        <dbReference type="SAM" id="MobiDB-lite"/>
    </source>
</evidence>
<name>F9WCT4_TRYCI</name>
<feature type="coiled-coil region" evidence="1">
    <location>
        <begin position="328"/>
        <end position="422"/>
    </location>
</feature>
<reference evidence="3 4" key="2">
    <citation type="journal article" date="2012" name="Proc. Natl. Acad. Sci. U.S.A.">
        <title>Antigenic diversity is generated by distinct evolutionary mechanisms in African trypanosome species.</title>
        <authorList>
            <person name="Jackson A.P."/>
            <person name="Berry A."/>
            <person name="Aslett M."/>
            <person name="Allison H.C."/>
            <person name="Burton P."/>
            <person name="Vavrova-Anderson J."/>
            <person name="Brown R."/>
            <person name="Browne H."/>
            <person name="Corton N."/>
            <person name="Hauser H."/>
            <person name="Gamble J."/>
            <person name="Gilderthorp R."/>
            <person name="Marcello L."/>
            <person name="McQuillan J."/>
            <person name="Otto T.D."/>
            <person name="Quail M.A."/>
            <person name="Sanders M.J."/>
            <person name="van Tonder A."/>
            <person name="Ginger M.L."/>
            <person name="Field M.C."/>
            <person name="Barry J.D."/>
            <person name="Hertz-Fowler C."/>
            <person name="Berriman M."/>
        </authorList>
    </citation>
    <scope>NUCLEOTIDE SEQUENCE [LARGE SCALE GENOMIC DNA]</scope>
    <source>
        <strain evidence="3 4">IL3000</strain>
    </source>
</reference>
<dbReference type="EMBL" id="CAEQ01001757">
    <property type="protein sequence ID" value="CCD15082.1"/>
    <property type="molecule type" value="Genomic_DNA"/>
</dbReference>
<dbReference type="Proteomes" id="UP000000702">
    <property type="component" value="Unassembled WGS sequence"/>
</dbReference>
<accession>F9WCT4</accession>
<gene>
    <name evidence="3" type="ORF">TCIL3000_0_56450</name>
</gene>
<protein>
    <submittedName>
        <fullName evidence="3">WGS project CAEQ00000000 data, annotated contig 2263</fullName>
    </submittedName>
</protein>
<evidence type="ECO:0000313" key="4">
    <source>
        <dbReference type="Proteomes" id="UP000000702"/>
    </source>
</evidence>
<keyword evidence="4" id="KW-1185">Reference proteome</keyword>
<comment type="caution">
    <text evidence="3">The sequence shown here is derived from an EMBL/GenBank/DDBJ whole genome shotgun (WGS) entry which is preliminary data.</text>
</comment>
<dbReference type="VEuPathDB" id="TriTrypDB:TcIL3000_0_56450"/>
<organism evidence="3 4">
    <name type="scientific">Trypanosoma congolense (strain IL3000)</name>
    <dbReference type="NCBI Taxonomy" id="1068625"/>
    <lineage>
        <taxon>Eukaryota</taxon>
        <taxon>Discoba</taxon>
        <taxon>Euglenozoa</taxon>
        <taxon>Kinetoplastea</taxon>
        <taxon>Metakinetoplastina</taxon>
        <taxon>Trypanosomatida</taxon>
        <taxon>Trypanosomatidae</taxon>
        <taxon>Trypanosoma</taxon>
        <taxon>Nannomonas</taxon>
    </lineage>
</organism>
<keyword evidence="1" id="KW-0175">Coiled coil</keyword>
<proteinExistence type="predicted"/>